<keyword evidence="4 5" id="KW-0472">Membrane</keyword>
<dbReference type="RefSeq" id="XP_005649925.1">
    <property type="nucleotide sequence ID" value="XM_005649868.1"/>
</dbReference>
<accession>I0Z412</accession>
<dbReference type="EMBL" id="AGSI01000004">
    <property type="protein sequence ID" value="EIE25381.1"/>
    <property type="molecule type" value="Genomic_DNA"/>
</dbReference>
<dbReference type="GeneID" id="17043383"/>
<protein>
    <submittedName>
        <fullName evidence="6">Uncharacterized protein</fullName>
    </submittedName>
</protein>
<keyword evidence="7" id="KW-1185">Reference proteome</keyword>
<dbReference type="PANTHER" id="PTHR14154">
    <property type="entry name" value="UPF0041 BRAIN PROTEIN 44-RELATED"/>
    <property type="match status" value="1"/>
</dbReference>
<proteinExistence type="predicted"/>
<evidence type="ECO:0000256" key="3">
    <source>
        <dbReference type="ARBA" id="ARBA00022989"/>
    </source>
</evidence>
<dbReference type="AlphaFoldDB" id="I0Z412"/>
<evidence type="ECO:0000256" key="2">
    <source>
        <dbReference type="ARBA" id="ARBA00022692"/>
    </source>
</evidence>
<evidence type="ECO:0000313" key="7">
    <source>
        <dbReference type="Proteomes" id="UP000007264"/>
    </source>
</evidence>
<dbReference type="GO" id="GO:0009507">
    <property type="term" value="C:chloroplast"/>
    <property type="evidence" value="ECO:0007669"/>
    <property type="project" value="UniProtKB-SubCell"/>
</dbReference>
<comment type="subcellular location">
    <subcellularLocation>
        <location evidence="1">Membrane</location>
        <topology evidence="1">Multi-pass membrane protein</topology>
    </subcellularLocation>
</comment>
<dbReference type="Proteomes" id="UP000007264">
    <property type="component" value="Unassembled WGS sequence"/>
</dbReference>
<evidence type="ECO:0000256" key="1">
    <source>
        <dbReference type="ARBA" id="ARBA00004141"/>
    </source>
</evidence>
<dbReference type="STRING" id="574566.I0Z412"/>
<dbReference type="Pfam" id="PF18951">
    <property type="entry name" value="DUF5695"/>
    <property type="match status" value="2"/>
</dbReference>
<name>I0Z412_COCSC</name>
<comment type="caution">
    <text evidence="6">The sequence shown here is derived from an EMBL/GenBank/DDBJ whole genome shotgun (WGS) entry which is preliminary data.</text>
</comment>
<organism evidence="6 7">
    <name type="scientific">Coccomyxa subellipsoidea (strain C-169)</name>
    <name type="common">Green microalga</name>
    <dbReference type="NCBI Taxonomy" id="574566"/>
    <lineage>
        <taxon>Eukaryota</taxon>
        <taxon>Viridiplantae</taxon>
        <taxon>Chlorophyta</taxon>
        <taxon>core chlorophytes</taxon>
        <taxon>Trebouxiophyceae</taxon>
        <taxon>Trebouxiophyceae incertae sedis</taxon>
        <taxon>Coccomyxaceae</taxon>
        <taxon>Coccomyxa</taxon>
        <taxon>Coccomyxa subellipsoidea</taxon>
    </lineage>
</organism>
<dbReference type="eggNOG" id="ENOG502RZBJ">
    <property type="taxonomic scope" value="Eukaryota"/>
</dbReference>
<feature type="transmembrane region" description="Helical" evidence="5">
    <location>
        <begin position="985"/>
        <end position="1001"/>
    </location>
</feature>
<evidence type="ECO:0000256" key="4">
    <source>
        <dbReference type="ARBA" id="ARBA00023136"/>
    </source>
</evidence>
<dbReference type="OrthoDB" id="2730619at2759"/>
<sequence>MTCLATESAIAEITKRPWEIAAHNITGQLGLPPDTKIHLLRRYSQAWDKAGGLLVTYTLTNLDPFNAIEIGALSIPLVFQGRWDGLTLEQMAQQSTFTDMHLGAHHGWVSVTRMTGRGPVLLLLPENGTSFEAWRSGREDAANAGPLWTPHIMLHSASYRELEWSAGGEPWNPPSSQLVPPNSSYTFGFRLLTAPSIRDRDANLLAAGKVVVHGVPGYTIATDMDAQLLVTLPEAISHISGIDVVPKGAISIGTPQQARPSAQWVVPLKGLHHGRCRVDLQFSDGSSLAVHYFVLPPFKAHVDNFGAFLADWAWLGSEQGVDPFGRTHSVMPWDRDVQTHVMQDPRAFVVGLSDEAGAAANVALAVKARHSPTREQAARLDEYIQRTLWGVEQDIPFPVSLQDHATGGIRASLFWVPTPGTSEEPMPGYTYKASSLSGWIWNRTRAVESLGRAYNYPHQTAVYHSMYHLAADNDLAPSQRPATWYLQQAAATIKGMWTVAKWYTQFGLMAGTVFREVLRDLELEGLHEDAAMVRDIMHNRTAVGFVYNSSSPCPEPPGPCSCSQAASGHFLYSCRPWKANDFPFGSEFAWDSTGQEEIYIWGRYFGKDEVAATALDAILAFMPNVPNWAYNGAALGIGDFSNNAKITPCGGWERVLQHYRAGLNAIPLLEEYRASPHGNVHLLLTGLGAVAGQLTNLDLQGQPSMGFHGDPAVMRHDPYSGDFGIGFYGHTHNAGAYLLYKQLGVEWLCFLCNHVVISQDSSSANALPSSHMPRPVDTVIRMTPRDSYHQRIYIQPLGLYLLAEAGEFDSLQIDFGSRTANVSFRALEGTLTSRHRMRVETPGSSQMHGPTKLEAPVREEFPEEGMQVGPDVKDRQTLADDIFKSDAANPDRQILNSDVGFLEMMRFKGALPEVLNSRLAMLGFFWAVIAEQLTGKNLFEQVKSQPLLIVTTVVLITVASAIPFYKGVRRSGNSVFTPDAELWNGRLAMLGIVAVIINTWNRGSIF</sequence>
<dbReference type="SUPFAM" id="SSF103511">
    <property type="entry name" value="Chlorophyll a-b binding protein"/>
    <property type="match status" value="1"/>
</dbReference>
<dbReference type="KEGG" id="csl:COCSUDRAFT_61600"/>
<feature type="transmembrane region" description="Helical" evidence="5">
    <location>
        <begin position="946"/>
        <end position="965"/>
    </location>
</feature>
<dbReference type="InterPro" id="IPR043750">
    <property type="entry name" value="DUF5695"/>
</dbReference>
<dbReference type="GO" id="GO:0016020">
    <property type="term" value="C:membrane"/>
    <property type="evidence" value="ECO:0007669"/>
    <property type="project" value="UniProtKB-SubCell"/>
</dbReference>
<reference evidence="6 7" key="1">
    <citation type="journal article" date="2012" name="Genome Biol.">
        <title>The genome of the polar eukaryotic microalga coccomyxa subellipsoidea reveals traits of cold adaptation.</title>
        <authorList>
            <person name="Blanc G."/>
            <person name="Agarkova I."/>
            <person name="Grimwood J."/>
            <person name="Kuo A."/>
            <person name="Brueggeman A."/>
            <person name="Dunigan D."/>
            <person name="Gurnon J."/>
            <person name="Ladunga I."/>
            <person name="Lindquist E."/>
            <person name="Lucas S."/>
            <person name="Pangilinan J."/>
            <person name="Proschold T."/>
            <person name="Salamov A."/>
            <person name="Schmutz J."/>
            <person name="Weeks D."/>
            <person name="Yamada T."/>
            <person name="Claverie J.M."/>
            <person name="Grigoriev I."/>
            <person name="Van Etten J."/>
            <person name="Lomsadze A."/>
            <person name="Borodovsky M."/>
        </authorList>
    </citation>
    <scope>NUCLEOTIDE SEQUENCE [LARGE SCALE GENOMIC DNA]</scope>
    <source>
        <strain evidence="6 7">C-169</strain>
    </source>
</reference>
<keyword evidence="2 5" id="KW-0812">Transmembrane</keyword>
<evidence type="ECO:0000313" key="6">
    <source>
        <dbReference type="EMBL" id="EIE25381.1"/>
    </source>
</evidence>
<evidence type="ECO:0000256" key="5">
    <source>
        <dbReference type="SAM" id="Phobius"/>
    </source>
</evidence>
<keyword evidence="3 5" id="KW-1133">Transmembrane helix</keyword>
<gene>
    <name evidence="6" type="ORF">COCSUDRAFT_61600</name>
</gene>